<keyword evidence="2" id="KW-0378">Hydrolase</keyword>
<dbReference type="InterPro" id="IPR029045">
    <property type="entry name" value="ClpP/crotonase-like_dom_sf"/>
</dbReference>
<dbReference type="SUPFAM" id="SSF52096">
    <property type="entry name" value="ClpP/crotonase"/>
    <property type="match status" value="1"/>
</dbReference>
<dbReference type="EC" id="3.4.21.102" evidence="2"/>
<dbReference type="SUPFAM" id="SSF50156">
    <property type="entry name" value="PDZ domain-like"/>
    <property type="match status" value="1"/>
</dbReference>
<dbReference type="Proteomes" id="UP001244640">
    <property type="component" value="Unassembled WGS sequence"/>
</dbReference>
<dbReference type="PANTHER" id="PTHR32060">
    <property type="entry name" value="TAIL-SPECIFIC PROTEASE"/>
    <property type="match status" value="1"/>
</dbReference>
<evidence type="ECO:0000313" key="3">
    <source>
        <dbReference type="Proteomes" id="UP001244640"/>
    </source>
</evidence>
<dbReference type="PROSITE" id="PS51257">
    <property type="entry name" value="PROKAR_LIPOPROTEIN"/>
    <property type="match status" value="1"/>
</dbReference>
<dbReference type="GO" id="GO:0006508">
    <property type="term" value="P:proteolysis"/>
    <property type="evidence" value="ECO:0007669"/>
    <property type="project" value="UniProtKB-KW"/>
</dbReference>
<dbReference type="RefSeq" id="WP_307184314.1">
    <property type="nucleotide sequence ID" value="NZ_JAUTBA010000001.1"/>
</dbReference>
<dbReference type="PANTHER" id="PTHR32060:SF30">
    <property type="entry name" value="CARBOXY-TERMINAL PROCESSING PROTEASE CTPA"/>
    <property type="match status" value="1"/>
</dbReference>
<protein>
    <submittedName>
        <fullName evidence="2">Carboxyl-terminal processing protease</fullName>
        <ecNumber evidence="2">3.4.21.102</ecNumber>
    </submittedName>
</protein>
<gene>
    <name evidence="2" type="ORF">QE382_000178</name>
</gene>
<dbReference type="Pfam" id="PF03572">
    <property type="entry name" value="Peptidase_S41"/>
    <property type="match status" value="1"/>
</dbReference>
<dbReference type="Gene3D" id="2.30.42.10">
    <property type="match status" value="1"/>
</dbReference>
<organism evidence="2 3">
    <name type="scientific">Sphingobacterium zeae</name>
    <dbReference type="NCBI Taxonomy" id="1776859"/>
    <lineage>
        <taxon>Bacteria</taxon>
        <taxon>Pseudomonadati</taxon>
        <taxon>Bacteroidota</taxon>
        <taxon>Sphingobacteriia</taxon>
        <taxon>Sphingobacteriales</taxon>
        <taxon>Sphingobacteriaceae</taxon>
        <taxon>Sphingobacterium</taxon>
    </lineage>
</organism>
<comment type="caution">
    <text evidence="2">The sequence shown here is derived from an EMBL/GenBank/DDBJ whole genome shotgun (WGS) entry which is preliminary data.</text>
</comment>
<dbReference type="CDD" id="cd07561">
    <property type="entry name" value="Peptidase_S41_CPP_like"/>
    <property type="match status" value="1"/>
</dbReference>
<dbReference type="SMART" id="SM00245">
    <property type="entry name" value="TSPc"/>
    <property type="match status" value="1"/>
</dbReference>
<dbReference type="Gene3D" id="3.90.226.10">
    <property type="entry name" value="2-enoyl-CoA Hydratase, Chain A, domain 1"/>
    <property type="match status" value="1"/>
</dbReference>
<keyword evidence="3" id="KW-1185">Reference proteome</keyword>
<accession>A0ABU0U055</accession>
<evidence type="ECO:0000259" key="1">
    <source>
        <dbReference type="SMART" id="SM00245"/>
    </source>
</evidence>
<dbReference type="InterPro" id="IPR005151">
    <property type="entry name" value="Tail-specific_protease"/>
</dbReference>
<feature type="domain" description="Tail specific protease" evidence="1">
    <location>
        <begin position="215"/>
        <end position="450"/>
    </location>
</feature>
<dbReference type="GO" id="GO:0004252">
    <property type="term" value="F:serine-type endopeptidase activity"/>
    <property type="evidence" value="ECO:0007669"/>
    <property type="project" value="UniProtKB-EC"/>
</dbReference>
<dbReference type="Gene3D" id="3.30.750.170">
    <property type="match status" value="1"/>
</dbReference>
<dbReference type="EMBL" id="JAUTBA010000001">
    <property type="protein sequence ID" value="MDQ1148194.1"/>
    <property type="molecule type" value="Genomic_DNA"/>
</dbReference>
<dbReference type="InterPro" id="IPR036034">
    <property type="entry name" value="PDZ_sf"/>
</dbReference>
<keyword evidence="2" id="KW-0645">Protease</keyword>
<proteinExistence type="predicted"/>
<name>A0ABU0U055_9SPHI</name>
<evidence type="ECO:0000313" key="2">
    <source>
        <dbReference type="EMBL" id="MDQ1148194.1"/>
    </source>
</evidence>
<reference evidence="2 3" key="1">
    <citation type="submission" date="2023-07" db="EMBL/GenBank/DDBJ databases">
        <title>Functional and genomic diversity of the sorghum phyllosphere microbiome.</title>
        <authorList>
            <person name="Shade A."/>
        </authorList>
    </citation>
    <scope>NUCLEOTIDE SEQUENCE [LARGE SCALE GENOMIC DNA]</scope>
    <source>
        <strain evidence="2 3">SORGH_AS_0892</strain>
    </source>
</reference>
<sequence length="510" mass="55620">MKLKTLIRAGKFVGIALTGLVVVSCKKDNPKPEPEPEPVVTERTEAQLIKDDIYKYYKLYSLWETSIPDYKADPSKFTDQYSSADAVLAALKRLTPAHAAYSGGVFDRFSYIVGLDGYNTATAATGRLKMDTNDGYGIYVQLGTDDGKKAFPIIYFVEGGSPAQKAGFKRSDFITAVNGDADYSVAVTCTDAGCTINDASARDKMMNKLNAALDAPTLTLQVKHQDGSTFSTLMSYANGYTINPIYKDTIYESTGNNVGYLALSSFEQIEDPAASGSSSEGIANKSAIDAVFTKFQDKQIKSLIVDLRYNGGGYVDASAYIADKIGGATTKGKLMLTYEVNNYIKSTPSINNMFQDTKFEGKSNLSLNKVYFLVSESTASAAEMLINVLKPYMQVQIIASGTRTYGKPVGFFEQVVQNKVSFWPVSFLLKNSAGFSDYWDGLVPDKRNIEDYVFADVGNKKETMLATALNDAAPGITTKASINAVSRKGYRTLKGGEVNIRPDRGMIKKR</sequence>